<name>A0AB39HEX6_9VIBR</name>
<dbReference type="PANTHER" id="PTHR12203:SF118">
    <property type="entry name" value="BETA-1,2-XYLOSYLTRANSFERASE 1"/>
    <property type="match status" value="1"/>
</dbReference>
<dbReference type="RefSeq" id="WP_306102019.1">
    <property type="nucleotide sequence ID" value="NZ_CP162601.1"/>
</dbReference>
<reference evidence="2" key="1">
    <citation type="submission" date="2024-07" db="EMBL/GenBank/DDBJ databases">
        <title>Genome Analysis of a Potential Novel Vibrio Species Secreting pH- and Thermo-stable Alginate Lyase and its Application in Producing Alginate Oligosaccharides.</title>
        <authorList>
            <person name="Huang H."/>
            <person name="Bao K."/>
        </authorList>
    </citation>
    <scope>NUCLEOTIDE SEQUENCE</scope>
    <source>
        <strain evidence="2">HB236076</strain>
    </source>
</reference>
<proteinExistence type="predicted"/>
<dbReference type="GO" id="GO:0016740">
    <property type="term" value="F:transferase activity"/>
    <property type="evidence" value="ECO:0007669"/>
    <property type="project" value="UniProtKB-KW"/>
</dbReference>
<accession>A0AB39HEX6</accession>
<keyword evidence="2" id="KW-0808">Transferase</keyword>
<gene>
    <name evidence="2" type="ORF">AB0763_12070</name>
</gene>
<dbReference type="PANTHER" id="PTHR12203">
    <property type="entry name" value="KDEL LYS-ASP-GLU-LEU CONTAINING - RELATED"/>
    <property type="match status" value="1"/>
</dbReference>
<evidence type="ECO:0000259" key="1">
    <source>
        <dbReference type="SMART" id="SM00672"/>
    </source>
</evidence>
<organism evidence="2">
    <name type="scientific">Vibrio sp. HB236076</name>
    <dbReference type="NCBI Taxonomy" id="3232307"/>
    <lineage>
        <taxon>Bacteria</taxon>
        <taxon>Pseudomonadati</taxon>
        <taxon>Pseudomonadota</taxon>
        <taxon>Gammaproteobacteria</taxon>
        <taxon>Vibrionales</taxon>
        <taxon>Vibrionaceae</taxon>
        <taxon>Vibrio</taxon>
    </lineage>
</organism>
<protein>
    <submittedName>
        <fullName evidence="2">Glycosyl transferase family 90</fullName>
    </submittedName>
</protein>
<evidence type="ECO:0000313" key="2">
    <source>
        <dbReference type="EMBL" id="XDK24888.1"/>
    </source>
</evidence>
<dbReference type="AlphaFoldDB" id="A0AB39HEX6"/>
<dbReference type="SMART" id="SM00672">
    <property type="entry name" value="CAP10"/>
    <property type="match status" value="1"/>
</dbReference>
<dbReference type="InterPro" id="IPR051091">
    <property type="entry name" value="O-Glucosyltr/Glycosyltrsf_90"/>
</dbReference>
<dbReference type="KEGG" id="vih:AB0763_12070"/>
<feature type="domain" description="Glycosyl transferase CAP10" evidence="1">
    <location>
        <begin position="68"/>
        <end position="302"/>
    </location>
</feature>
<dbReference type="Pfam" id="PF05686">
    <property type="entry name" value="Glyco_transf_90"/>
    <property type="match status" value="1"/>
</dbReference>
<sequence>MLKKFKYYSKNTMIWLLPNVIRKNCAKKIIREYVKSPCDYVEDRVNYYLKIKQPFTLPKDKSTSVANFQKTGGTTYYFDLHKVIKCFPSHYSFAYQNGDVTKIPQIPTFLKSRPINDINDNSVLLKLNEVRHFCFVTDNKPFFEKKDQVVWRGLGRKPHRKLLLTKYYDHPMCDVGRTAPIEGEPYEKGFMSIKEQLDFKFILAIEGNDVATNLKWAMSSNSVVIMTKPKFETWFMEGRLEANKHYIEVKDDYSDLIDKMEYYLKHPDQAQNIIKNAHQWVEQFKDKKREKLISLLVAHRYFELNQQ</sequence>
<dbReference type="EMBL" id="CP162601">
    <property type="protein sequence ID" value="XDK24888.1"/>
    <property type="molecule type" value="Genomic_DNA"/>
</dbReference>
<dbReference type="InterPro" id="IPR006598">
    <property type="entry name" value="CAP10"/>
</dbReference>